<organism evidence="1 2">
    <name type="scientific">Brassica cretica</name>
    <name type="common">Mustard</name>
    <dbReference type="NCBI Taxonomy" id="69181"/>
    <lineage>
        <taxon>Eukaryota</taxon>
        <taxon>Viridiplantae</taxon>
        <taxon>Streptophyta</taxon>
        <taxon>Embryophyta</taxon>
        <taxon>Tracheophyta</taxon>
        <taxon>Spermatophyta</taxon>
        <taxon>Magnoliopsida</taxon>
        <taxon>eudicotyledons</taxon>
        <taxon>Gunneridae</taxon>
        <taxon>Pentapetalae</taxon>
        <taxon>rosids</taxon>
        <taxon>malvids</taxon>
        <taxon>Brassicales</taxon>
        <taxon>Brassicaceae</taxon>
        <taxon>Brassiceae</taxon>
        <taxon>Brassica</taxon>
    </lineage>
</organism>
<name>A0ABQ7DP32_BRACR</name>
<protein>
    <recommendedName>
        <fullName evidence="3">Solute-binding protein family 3/N-terminal domain-containing protein</fullName>
    </recommendedName>
</protein>
<reference evidence="1 2" key="1">
    <citation type="journal article" date="2020" name="BMC Genomics">
        <title>Intraspecific diversification of the crop wild relative Brassica cretica Lam. using demographic model selection.</title>
        <authorList>
            <person name="Kioukis A."/>
            <person name="Michalopoulou V.A."/>
            <person name="Briers L."/>
            <person name="Pirintsos S."/>
            <person name="Studholme D.J."/>
            <person name="Pavlidis P."/>
            <person name="Sarris P.F."/>
        </authorList>
    </citation>
    <scope>NUCLEOTIDE SEQUENCE [LARGE SCALE GENOMIC DNA]</scope>
    <source>
        <strain evidence="2">cv. PFS-1207/04</strain>
    </source>
</reference>
<comment type="caution">
    <text evidence="1">The sequence shown here is derived from an EMBL/GenBank/DDBJ whole genome shotgun (WGS) entry which is preliminary data.</text>
</comment>
<gene>
    <name evidence="1" type="ORF">DY000_02030603</name>
</gene>
<dbReference type="EMBL" id="QGKV02000649">
    <property type="protein sequence ID" value="KAF3579844.1"/>
    <property type="molecule type" value="Genomic_DNA"/>
</dbReference>
<dbReference type="Proteomes" id="UP000266723">
    <property type="component" value="Unassembled WGS sequence"/>
</dbReference>
<evidence type="ECO:0008006" key="3">
    <source>
        <dbReference type="Google" id="ProtNLM"/>
    </source>
</evidence>
<evidence type="ECO:0000313" key="1">
    <source>
        <dbReference type="EMBL" id="KAF3579844.1"/>
    </source>
</evidence>
<evidence type="ECO:0000313" key="2">
    <source>
        <dbReference type="Proteomes" id="UP000266723"/>
    </source>
</evidence>
<keyword evidence="2" id="KW-1185">Reference proteome</keyword>
<proteinExistence type="predicted"/>
<sequence>MSVRIPMFSCSGCTEVVSSGAGRLQARREGQHIIKQNFCSGEADSGRLLSRVQTGEIDFAIVSSHYFTLSSSTVVDDENEKDIAKVTLSSNTLHQGITRELPINDKYVKAIEESALLEGSSTSKQTIQGIP</sequence>
<accession>A0ABQ7DP32</accession>